<evidence type="ECO:0000259" key="2">
    <source>
        <dbReference type="Pfam" id="PF00857"/>
    </source>
</evidence>
<sequence length="245" mass="26833">MIIVSTAIRRIATSQFPRGFRASTPSTRPAIRPFSKMAQKPAPRRRMNNPAIFVCDLQEKFRNAIYEFDKVVLTTQKVLRAAQAFDIPIYTTTQNRARLGDTVSELQPYLEGPQCRAHADKTLFSMFVPSVTEQLGAAPAQIVLVGIESHICITQTALDARRAGHAVYVLADGVSSCNREEVPLALARLRAEGVVVTTSESWLYEFVGDAGLPEFKSVIGIVKDTSADTKKVLQSLAPVQGASKI</sequence>
<dbReference type="Pfam" id="PF00857">
    <property type="entry name" value="Isochorismatase"/>
    <property type="match status" value="1"/>
</dbReference>
<comment type="similarity">
    <text evidence="1">Belongs to the isochorismatase family.</text>
</comment>
<evidence type="ECO:0000313" key="3">
    <source>
        <dbReference type="EMBL" id="KAL2278524.1"/>
    </source>
</evidence>
<evidence type="ECO:0000313" key="4">
    <source>
        <dbReference type="Proteomes" id="UP001600888"/>
    </source>
</evidence>
<dbReference type="PANTHER" id="PTHR14119">
    <property type="entry name" value="HYDROLASE"/>
    <property type="match status" value="1"/>
</dbReference>
<dbReference type="Proteomes" id="UP001600888">
    <property type="component" value="Unassembled WGS sequence"/>
</dbReference>
<accession>A0ABR4E7V6</accession>
<gene>
    <name evidence="3" type="ORF">FJTKL_14438</name>
</gene>
<keyword evidence="4" id="KW-1185">Reference proteome</keyword>
<dbReference type="InterPro" id="IPR050993">
    <property type="entry name" value="Isochorismatase_domain"/>
</dbReference>
<dbReference type="Gene3D" id="3.40.50.850">
    <property type="entry name" value="Isochorismatase-like"/>
    <property type="match status" value="1"/>
</dbReference>
<organism evidence="3 4">
    <name type="scientific">Diaporthe vaccinii</name>
    <dbReference type="NCBI Taxonomy" id="105482"/>
    <lineage>
        <taxon>Eukaryota</taxon>
        <taxon>Fungi</taxon>
        <taxon>Dikarya</taxon>
        <taxon>Ascomycota</taxon>
        <taxon>Pezizomycotina</taxon>
        <taxon>Sordariomycetes</taxon>
        <taxon>Sordariomycetidae</taxon>
        <taxon>Diaporthales</taxon>
        <taxon>Diaporthaceae</taxon>
        <taxon>Diaporthe</taxon>
        <taxon>Diaporthe eres species complex</taxon>
    </lineage>
</organism>
<dbReference type="EMBL" id="JBAWTH010000086">
    <property type="protein sequence ID" value="KAL2278524.1"/>
    <property type="molecule type" value="Genomic_DNA"/>
</dbReference>
<reference evidence="3 4" key="1">
    <citation type="submission" date="2024-03" db="EMBL/GenBank/DDBJ databases">
        <title>A high-quality draft genome sequence of Diaporthe vaccinii, a causative agent of upright dieback and viscid rot disease in cranberry plants.</title>
        <authorList>
            <person name="Sarrasin M."/>
            <person name="Lang B.F."/>
            <person name="Burger G."/>
        </authorList>
    </citation>
    <scope>NUCLEOTIDE SEQUENCE [LARGE SCALE GENOMIC DNA]</scope>
    <source>
        <strain evidence="3 4">IS7</strain>
    </source>
</reference>
<dbReference type="SUPFAM" id="SSF52499">
    <property type="entry name" value="Isochorismatase-like hydrolases"/>
    <property type="match status" value="1"/>
</dbReference>
<feature type="domain" description="Isochorismatase-like" evidence="2">
    <location>
        <begin position="51"/>
        <end position="200"/>
    </location>
</feature>
<comment type="caution">
    <text evidence="3">The sequence shown here is derived from an EMBL/GenBank/DDBJ whole genome shotgun (WGS) entry which is preliminary data.</text>
</comment>
<protein>
    <recommendedName>
        <fullName evidence="2">Isochorismatase-like domain-containing protein</fullName>
    </recommendedName>
</protein>
<proteinExistence type="inferred from homology"/>
<evidence type="ECO:0000256" key="1">
    <source>
        <dbReference type="ARBA" id="ARBA00006336"/>
    </source>
</evidence>
<dbReference type="InterPro" id="IPR000868">
    <property type="entry name" value="Isochorismatase-like_dom"/>
</dbReference>
<dbReference type="PANTHER" id="PTHR14119:SF3">
    <property type="entry name" value="ISOCHORISMATASE DOMAIN-CONTAINING PROTEIN 2"/>
    <property type="match status" value="1"/>
</dbReference>
<dbReference type="InterPro" id="IPR036380">
    <property type="entry name" value="Isochorismatase-like_sf"/>
</dbReference>
<name>A0ABR4E7V6_9PEZI</name>